<evidence type="ECO:0000313" key="2">
    <source>
        <dbReference type="Proteomes" id="UP000821845"/>
    </source>
</evidence>
<comment type="caution">
    <text evidence="1">The sequence shown here is derived from an EMBL/GenBank/DDBJ whole genome shotgun (WGS) entry which is preliminary data.</text>
</comment>
<organism evidence="1 2">
    <name type="scientific">Hyalomma asiaticum</name>
    <name type="common">Tick</name>
    <dbReference type="NCBI Taxonomy" id="266040"/>
    <lineage>
        <taxon>Eukaryota</taxon>
        <taxon>Metazoa</taxon>
        <taxon>Ecdysozoa</taxon>
        <taxon>Arthropoda</taxon>
        <taxon>Chelicerata</taxon>
        <taxon>Arachnida</taxon>
        <taxon>Acari</taxon>
        <taxon>Parasitiformes</taxon>
        <taxon>Ixodida</taxon>
        <taxon>Ixodoidea</taxon>
        <taxon>Ixodidae</taxon>
        <taxon>Hyalomminae</taxon>
        <taxon>Hyalomma</taxon>
    </lineage>
</organism>
<proteinExistence type="predicted"/>
<accession>A0ACB7RZR2</accession>
<name>A0ACB7RZR2_HYAAI</name>
<sequence>MPGYPVRSLRSEAVSPSHPHHSTRPSASLVFFGRTAECDNRLEGVARNPPSLPNLLSPRRQGHGVATMLSFVLTTSRMGDVVDATAAMDPVFHDLGCDSNAFLSLLGEPITVLAFFPFDSERSSKRMASLCAWEVRVLAVPSVLAKMDGGASRSGAPFLPRTLPGRKRRLQRPASFPSGTPLPWQPPRATGVYIKQWEEVL</sequence>
<protein>
    <submittedName>
        <fullName evidence="1">Uncharacterized protein</fullName>
    </submittedName>
</protein>
<dbReference type="EMBL" id="CM023486">
    <property type="protein sequence ID" value="KAH6927870.1"/>
    <property type="molecule type" value="Genomic_DNA"/>
</dbReference>
<dbReference type="Proteomes" id="UP000821845">
    <property type="component" value="Chromosome 6"/>
</dbReference>
<evidence type="ECO:0000313" key="1">
    <source>
        <dbReference type="EMBL" id="KAH6927870.1"/>
    </source>
</evidence>
<keyword evidence="2" id="KW-1185">Reference proteome</keyword>
<gene>
    <name evidence="1" type="ORF">HPB50_009759</name>
</gene>
<reference evidence="1" key="1">
    <citation type="submission" date="2020-05" db="EMBL/GenBank/DDBJ databases">
        <title>Large-scale comparative analyses of tick genomes elucidate their genetic diversity and vector capacities.</title>
        <authorList>
            <person name="Jia N."/>
            <person name="Wang J."/>
            <person name="Shi W."/>
            <person name="Du L."/>
            <person name="Sun Y."/>
            <person name="Zhan W."/>
            <person name="Jiang J."/>
            <person name="Wang Q."/>
            <person name="Zhang B."/>
            <person name="Ji P."/>
            <person name="Sakyi L.B."/>
            <person name="Cui X."/>
            <person name="Yuan T."/>
            <person name="Jiang B."/>
            <person name="Yang W."/>
            <person name="Lam T.T.-Y."/>
            <person name="Chang Q."/>
            <person name="Ding S."/>
            <person name="Wang X."/>
            <person name="Zhu J."/>
            <person name="Ruan X."/>
            <person name="Zhao L."/>
            <person name="Wei J."/>
            <person name="Que T."/>
            <person name="Du C."/>
            <person name="Cheng J."/>
            <person name="Dai P."/>
            <person name="Han X."/>
            <person name="Huang E."/>
            <person name="Gao Y."/>
            <person name="Liu J."/>
            <person name="Shao H."/>
            <person name="Ye R."/>
            <person name="Li L."/>
            <person name="Wei W."/>
            <person name="Wang X."/>
            <person name="Wang C."/>
            <person name="Yang T."/>
            <person name="Huo Q."/>
            <person name="Li W."/>
            <person name="Guo W."/>
            <person name="Chen H."/>
            <person name="Zhou L."/>
            <person name="Ni X."/>
            <person name="Tian J."/>
            <person name="Zhou Y."/>
            <person name="Sheng Y."/>
            <person name="Liu T."/>
            <person name="Pan Y."/>
            <person name="Xia L."/>
            <person name="Li J."/>
            <person name="Zhao F."/>
            <person name="Cao W."/>
        </authorList>
    </citation>
    <scope>NUCLEOTIDE SEQUENCE</scope>
    <source>
        <strain evidence="1">Hyas-2018</strain>
    </source>
</reference>